<evidence type="ECO:0000313" key="3">
    <source>
        <dbReference type="Proteomes" id="UP000182977"/>
    </source>
</evidence>
<dbReference type="AlphaFoldDB" id="A0A1H2H0D5"/>
<keyword evidence="3" id="KW-1185">Reference proteome</keyword>
<evidence type="ECO:0000259" key="1">
    <source>
        <dbReference type="Pfam" id="PF08241"/>
    </source>
</evidence>
<dbReference type="InterPro" id="IPR029063">
    <property type="entry name" value="SAM-dependent_MTases_sf"/>
</dbReference>
<protein>
    <submittedName>
        <fullName evidence="2">Ubiquinone/menaquinone biosynthesis C-methylase UbiE</fullName>
    </submittedName>
</protein>
<sequence>MMLRRTCPNPSVRRPPWHRRMGAAAIGPVGRYLSRQAARPHGVVGRLLGRIWVNESAAVNDVAVELLGPAPGERICEIGFGPGRTLGRLAAAGAQVIGVEVSTIMEEAAARRNADLIAAGRLSLHRGDGIHLPLPDDSLDAVLAVHNIYFWPDPAATLAEIARTLQPGGSLVLAFPAGEHPLPARFDPAIYRLPTTTEATHWLQSAGFVDIDVERRPHISAAVVWIIATAP</sequence>
<reference evidence="3" key="1">
    <citation type="submission" date="2016-10" db="EMBL/GenBank/DDBJ databases">
        <authorList>
            <person name="Varghese N."/>
            <person name="Submissions S."/>
        </authorList>
    </citation>
    <scope>NUCLEOTIDE SEQUENCE [LARGE SCALE GENOMIC DNA]</scope>
    <source>
        <strain evidence="3">DSM 45079</strain>
    </source>
</reference>
<accession>A0A1H2H0D5</accession>
<dbReference type="EMBL" id="LT629791">
    <property type="protein sequence ID" value="SDU25179.1"/>
    <property type="molecule type" value="Genomic_DNA"/>
</dbReference>
<dbReference type="Pfam" id="PF08241">
    <property type="entry name" value="Methyltransf_11"/>
    <property type="match status" value="1"/>
</dbReference>
<dbReference type="Gene3D" id="3.40.50.150">
    <property type="entry name" value="Vaccinia Virus protein VP39"/>
    <property type="match status" value="1"/>
</dbReference>
<dbReference type="InterPro" id="IPR013216">
    <property type="entry name" value="Methyltransf_11"/>
</dbReference>
<proteinExistence type="predicted"/>
<organism evidence="2 3">
    <name type="scientific">Jiangella alkaliphila</name>
    <dbReference type="NCBI Taxonomy" id="419479"/>
    <lineage>
        <taxon>Bacteria</taxon>
        <taxon>Bacillati</taxon>
        <taxon>Actinomycetota</taxon>
        <taxon>Actinomycetes</taxon>
        <taxon>Jiangellales</taxon>
        <taxon>Jiangellaceae</taxon>
        <taxon>Jiangella</taxon>
    </lineage>
</organism>
<dbReference type="PANTHER" id="PTHR43591">
    <property type="entry name" value="METHYLTRANSFERASE"/>
    <property type="match status" value="1"/>
</dbReference>
<dbReference type="GO" id="GO:0008757">
    <property type="term" value="F:S-adenosylmethionine-dependent methyltransferase activity"/>
    <property type="evidence" value="ECO:0007669"/>
    <property type="project" value="InterPro"/>
</dbReference>
<evidence type="ECO:0000313" key="2">
    <source>
        <dbReference type="EMBL" id="SDU25179.1"/>
    </source>
</evidence>
<keyword evidence="2" id="KW-0489">Methyltransferase</keyword>
<gene>
    <name evidence="2" type="ORF">SAMN04488563_0768</name>
</gene>
<keyword evidence="2" id="KW-0830">Ubiquinone</keyword>
<dbReference type="Proteomes" id="UP000182977">
    <property type="component" value="Chromosome I"/>
</dbReference>
<dbReference type="STRING" id="419479.SAMN04488563_0768"/>
<feature type="domain" description="Methyltransferase type 11" evidence="1">
    <location>
        <begin position="77"/>
        <end position="173"/>
    </location>
</feature>
<dbReference type="SUPFAM" id="SSF53335">
    <property type="entry name" value="S-adenosyl-L-methionine-dependent methyltransferases"/>
    <property type="match status" value="1"/>
</dbReference>
<keyword evidence="2" id="KW-0808">Transferase</keyword>
<dbReference type="CDD" id="cd02440">
    <property type="entry name" value="AdoMet_MTases"/>
    <property type="match status" value="1"/>
</dbReference>
<dbReference type="GO" id="GO:0032259">
    <property type="term" value="P:methylation"/>
    <property type="evidence" value="ECO:0007669"/>
    <property type="project" value="UniProtKB-KW"/>
</dbReference>
<name>A0A1H2H0D5_9ACTN</name>